<proteinExistence type="predicted"/>
<feature type="transmembrane region" description="Helical" evidence="1">
    <location>
        <begin position="207"/>
        <end position="231"/>
    </location>
</feature>
<reference evidence="3 4" key="1">
    <citation type="submission" date="2014-02" db="EMBL/GenBank/DDBJ databases">
        <title>Transposable element dynamics among asymbiotic and ectomycorrhizal Amanita fungi.</title>
        <authorList>
            <consortium name="DOE Joint Genome Institute"/>
            <person name="Hess J."/>
            <person name="Skrede I."/>
            <person name="Wolfe B."/>
            <person name="LaButti K."/>
            <person name="Ohm R.A."/>
            <person name="Grigoriev I.V."/>
            <person name="Pringle A."/>
        </authorList>
    </citation>
    <scope>NUCLEOTIDE SEQUENCE [LARGE SCALE GENOMIC DNA]</scope>
    <source>
        <strain evidence="3 4">SKay4041</strain>
    </source>
</reference>
<keyword evidence="2" id="KW-0732">Signal</keyword>
<evidence type="ECO:0000256" key="2">
    <source>
        <dbReference type="SAM" id="SignalP"/>
    </source>
</evidence>
<feature type="chain" id="PRO_5012608791" description="Protein BIG1" evidence="2">
    <location>
        <begin position="21"/>
        <end position="281"/>
    </location>
</feature>
<evidence type="ECO:0008006" key="5">
    <source>
        <dbReference type="Google" id="ProtNLM"/>
    </source>
</evidence>
<keyword evidence="4" id="KW-1185">Reference proteome</keyword>
<feature type="signal peptide" evidence="2">
    <location>
        <begin position="1"/>
        <end position="20"/>
    </location>
</feature>
<evidence type="ECO:0000313" key="3">
    <source>
        <dbReference type="EMBL" id="PFH53681.1"/>
    </source>
</evidence>
<keyword evidence="1" id="KW-0812">Transmembrane</keyword>
<dbReference type="EMBL" id="KZ301972">
    <property type="protein sequence ID" value="PFH53681.1"/>
    <property type="molecule type" value="Genomic_DNA"/>
</dbReference>
<dbReference type="Proteomes" id="UP000242287">
    <property type="component" value="Unassembled WGS sequence"/>
</dbReference>
<accession>A0A2A9NYP4</accession>
<dbReference type="OrthoDB" id="3233375at2759"/>
<organism evidence="3 4">
    <name type="scientific">Amanita thiersii Skay4041</name>
    <dbReference type="NCBI Taxonomy" id="703135"/>
    <lineage>
        <taxon>Eukaryota</taxon>
        <taxon>Fungi</taxon>
        <taxon>Dikarya</taxon>
        <taxon>Basidiomycota</taxon>
        <taxon>Agaricomycotina</taxon>
        <taxon>Agaricomycetes</taxon>
        <taxon>Agaricomycetidae</taxon>
        <taxon>Agaricales</taxon>
        <taxon>Pluteineae</taxon>
        <taxon>Amanitaceae</taxon>
        <taxon>Amanita</taxon>
    </lineage>
</organism>
<dbReference type="AlphaFoldDB" id="A0A2A9NYP4"/>
<gene>
    <name evidence="3" type="ORF">AMATHDRAFT_83634</name>
</gene>
<protein>
    <recommendedName>
        <fullName evidence="5">Protein BIG1</fullName>
    </recommendedName>
</protein>
<evidence type="ECO:0000313" key="4">
    <source>
        <dbReference type="Proteomes" id="UP000242287"/>
    </source>
</evidence>
<keyword evidence="1" id="KW-0472">Membrane</keyword>
<evidence type="ECO:0000256" key="1">
    <source>
        <dbReference type="SAM" id="Phobius"/>
    </source>
</evidence>
<name>A0A2A9NYP4_9AGAR</name>
<keyword evidence="1" id="KW-1133">Transmembrane helix</keyword>
<sequence>MKFNAISLLALGTALVSVQASPLRVVVVTNNQDLSQKIRFGHAVPNTNEDIGRLLPPSTTPFLAGTDGHLHAQFVKKKPCFMRKMHMKAIEISNAFRQAFGMPLIEPSHREPDHTEGHVFKGTYKILPFIGTEPTFIEVKGQKESGELEATTRGGDAAVIRPFISPDNATVHRNGTHRNCWKRIAEAPFLKRLSVALMSLGPWEGRAVAFVLGCGLGVLIRMMWVLALVTFRCIKGNKRQEVEYAIIEEYIEEDPEDIVVPPPTYTFPIDEKVDAKNPDTN</sequence>